<accession>A0A1T4WTA8</accession>
<dbReference type="GO" id="GO:0016301">
    <property type="term" value="F:kinase activity"/>
    <property type="evidence" value="ECO:0007669"/>
    <property type="project" value="UniProtKB-KW"/>
</dbReference>
<evidence type="ECO:0000256" key="1">
    <source>
        <dbReference type="ARBA" id="ARBA00001946"/>
    </source>
</evidence>
<protein>
    <submittedName>
        <fullName evidence="10">Diacylglycerol kinase family enzyme</fullName>
    </submittedName>
</protein>
<dbReference type="Gene3D" id="3.40.50.10330">
    <property type="entry name" value="Probable inorganic polyphosphate/atp-NAD kinase, domain 1"/>
    <property type="match status" value="1"/>
</dbReference>
<dbReference type="PANTHER" id="PTHR12358">
    <property type="entry name" value="SPHINGOSINE KINASE"/>
    <property type="match status" value="1"/>
</dbReference>
<feature type="domain" description="DAGKc" evidence="9">
    <location>
        <begin position="20"/>
        <end position="151"/>
    </location>
</feature>
<evidence type="ECO:0000256" key="2">
    <source>
        <dbReference type="ARBA" id="ARBA00005983"/>
    </source>
</evidence>
<dbReference type="Pfam" id="PF00781">
    <property type="entry name" value="DAGK_cat"/>
    <property type="match status" value="1"/>
</dbReference>
<keyword evidence="3" id="KW-0808">Transferase</keyword>
<organism evidence="10 11">
    <name type="scientific">Agreia bicolorata</name>
    <dbReference type="NCBI Taxonomy" id="110935"/>
    <lineage>
        <taxon>Bacteria</taxon>
        <taxon>Bacillati</taxon>
        <taxon>Actinomycetota</taxon>
        <taxon>Actinomycetes</taxon>
        <taxon>Micrococcales</taxon>
        <taxon>Microbacteriaceae</taxon>
        <taxon>Agreia</taxon>
    </lineage>
</organism>
<comment type="similarity">
    <text evidence="2">Belongs to the diacylglycerol/lipid kinase family.</text>
</comment>
<keyword evidence="7" id="KW-0443">Lipid metabolism</keyword>
<dbReference type="InterPro" id="IPR001206">
    <property type="entry name" value="Diacylglycerol_kinase_cat_dom"/>
</dbReference>
<dbReference type="SUPFAM" id="SSF111331">
    <property type="entry name" value="NAD kinase/diacylglycerol kinase-like"/>
    <property type="match status" value="1"/>
</dbReference>
<dbReference type="GO" id="GO:0008654">
    <property type="term" value="P:phospholipid biosynthetic process"/>
    <property type="evidence" value="ECO:0007669"/>
    <property type="project" value="UniProtKB-KW"/>
</dbReference>
<evidence type="ECO:0000256" key="7">
    <source>
        <dbReference type="ARBA" id="ARBA00023209"/>
    </source>
</evidence>
<evidence type="ECO:0000256" key="8">
    <source>
        <dbReference type="ARBA" id="ARBA00023264"/>
    </source>
</evidence>
<sequence length="339" mass="36572">MAVDEQRGSFTLVATIEEPAERQRAAVVYNPIKVDVTKLRVEINRAAKKAGFEKTLWFETTIDEAGQNLTRQAVEQKATVVIAAGGDGTVRAVAEGLRNTGAALGLLPSGTGNLLARNLDMGVPHTEKALGIIFTGRDRVIDLGLAAITRPDGDVQEHVFLVMAGLGLDAKMIANTNSRLKKAVGWLAYVDGVGRSLPELHPVKFRFSIDGSPWKSTSAHTVMVGNCGVLPGGVLLIPDARLDDGVLDIMALRPEGPFGWLKVWNKIAWENGVLRKSAAGRKIIDLSRDVRSVTYRTGKDLKLVVAEPEEFQLDGDEFGEVTAVHSWVEPGALRVKVPA</sequence>
<gene>
    <name evidence="10" type="ORF">SAMN06295879_0213</name>
</gene>
<dbReference type="AlphaFoldDB" id="A0A1T4WTA8"/>
<keyword evidence="4" id="KW-0547">Nucleotide-binding</keyword>
<evidence type="ECO:0000256" key="4">
    <source>
        <dbReference type="ARBA" id="ARBA00022741"/>
    </source>
</evidence>
<keyword evidence="7" id="KW-0594">Phospholipid biosynthesis</keyword>
<reference evidence="11" key="1">
    <citation type="submission" date="2017-02" db="EMBL/GenBank/DDBJ databases">
        <authorList>
            <person name="Varghese N."/>
            <person name="Submissions S."/>
        </authorList>
    </citation>
    <scope>NUCLEOTIDE SEQUENCE [LARGE SCALE GENOMIC DNA]</scope>
    <source>
        <strain evidence="11">VKM Ac-2052</strain>
    </source>
</reference>
<comment type="cofactor">
    <cofactor evidence="1">
        <name>Mg(2+)</name>
        <dbReference type="ChEBI" id="CHEBI:18420"/>
    </cofactor>
</comment>
<dbReference type="Proteomes" id="UP000189735">
    <property type="component" value="Unassembled WGS sequence"/>
</dbReference>
<dbReference type="InterPro" id="IPR050187">
    <property type="entry name" value="Lipid_Phosphate_FormReg"/>
</dbReference>
<dbReference type="GO" id="GO:0005524">
    <property type="term" value="F:ATP binding"/>
    <property type="evidence" value="ECO:0007669"/>
    <property type="project" value="UniProtKB-KW"/>
</dbReference>
<name>A0A1T4WTA8_9MICO</name>
<keyword evidence="7" id="KW-0444">Lipid biosynthesis</keyword>
<keyword evidence="6" id="KW-0067">ATP-binding</keyword>
<dbReference type="InterPro" id="IPR016064">
    <property type="entry name" value="NAD/diacylglycerol_kinase_sf"/>
</dbReference>
<dbReference type="PROSITE" id="PS50146">
    <property type="entry name" value="DAGK"/>
    <property type="match status" value="1"/>
</dbReference>
<dbReference type="GO" id="GO:0005886">
    <property type="term" value="C:plasma membrane"/>
    <property type="evidence" value="ECO:0007669"/>
    <property type="project" value="TreeGrafter"/>
</dbReference>
<dbReference type="EMBL" id="FUYG01000001">
    <property type="protein sequence ID" value="SKA80554.1"/>
    <property type="molecule type" value="Genomic_DNA"/>
</dbReference>
<evidence type="ECO:0000313" key="10">
    <source>
        <dbReference type="EMBL" id="SKA80554.1"/>
    </source>
</evidence>
<evidence type="ECO:0000256" key="6">
    <source>
        <dbReference type="ARBA" id="ARBA00022840"/>
    </source>
</evidence>
<proteinExistence type="inferred from homology"/>
<evidence type="ECO:0000313" key="11">
    <source>
        <dbReference type="Proteomes" id="UP000189735"/>
    </source>
</evidence>
<dbReference type="InterPro" id="IPR017438">
    <property type="entry name" value="ATP-NAD_kinase_N"/>
</dbReference>
<keyword evidence="5 10" id="KW-0418">Kinase</keyword>
<evidence type="ECO:0000256" key="3">
    <source>
        <dbReference type="ARBA" id="ARBA00022679"/>
    </source>
</evidence>
<dbReference type="Pfam" id="PF19279">
    <property type="entry name" value="YegS_C"/>
    <property type="match status" value="1"/>
</dbReference>
<evidence type="ECO:0000256" key="5">
    <source>
        <dbReference type="ARBA" id="ARBA00022777"/>
    </source>
</evidence>
<evidence type="ECO:0000259" key="9">
    <source>
        <dbReference type="PROSITE" id="PS50146"/>
    </source>
</evidence>
<keyword evidence="8" id="KW-1208">Phospholipid metabolism</keyword>
<dbReference type="InterPro" id="IPR045540">
    <property type="entry name" value="YegS/DAGK_C"/>
</dbReference>
<dbReference type="Gene3D" id="2.60.200.40">
    <property type="match status" value="1"/>
</dbReference>
<dbReference type="PANTHER" id="PTHR12358:SF106">
    <property type="entry name" value="LIPID KINASE YEGS"/>
    <property type="match status" value="1"/>
</dbReference>